<dbReference type="EC" id="6.3.2.12" evidence="6"/>
<evidence type="ECO:0000256" key="20">
    <source>
        <dbReference type="ARBA" id="ARBA00049035"/>
    </source>
</evidence>
<evidence type="ECO:0000256" key="22">
    <source>
        <dbReference type="PIRNR" id="PIRNR001563"/>
    </source>
</evidence>
<dbReference type="EC" id="6.3.2.17" evidence="7"/>
<keyword evidence="11 22" id="KW-0547">Nucleotide-binding</keyword>
<evidence type="ECO:0000313" key="26">
    <source>
        <dbReference type="Proteomes" id="UP000005540"/>
    </source>
</evidence>
<dbReference type="RefSeq" id="WP_007545454.1">
    <property type="nucleotide sequence ID" value="NZ_ABZS01000004.1"/>
</dbReference>
<dbReference type="OrthoDB" id="9809356at2"/>
<dbReference type="PANTHER" id="PTHR11136">
    <property type="entry name" value="FOLYLPOLYGLUTAMATE SYNTHASE-RELATED"/>
    <property type="match status" value="1"/>
</dbReference>
<evidence type="ECO:0000256" key="11">
    <source>
        <dbReference type="ARBA" id="ARBA00022741"/>
    </source>
</evidence>
<dbReference type="Pfam" id="PF08245">
    <property type="entry name" value="Mur_ligase_M"/>
    <property type="match status" value="1"/>
</dbReference>
<dbReference type="FunFam" id="3.40.1190.10:FF:000011">
    <property type="entry name" value="Folylpolyglutamate synthase/dihydrofolate synthase"/>
    <property type="match status" value="1"/>
</dbReference>
<keyword evidence="12 22" id="KW-0067">ATP-binding</keyword>
<feature type="domain" description="Mur ligase C-terminal" evidence="23">
    <location>
        <begin position="282"/>
        <end position="396"/>
    </location>
</feature>
<comment type="function">
    <text evidence="2">Functions in two distinct reactions of the de novo folate biosynthetic pathway. Catalyzes the addition of a glutamate residue to dihydropteroate (7,8-dihydropteroate or H2Pte) to form dihydrofolate (7,8-dihydrofolate monoglutamate or H2Pte-Glu). Also catalyzes successive additions of L-glutamate to tetrahydrofolate or 10-formyltetrahydrofolate or 5,10-methylenetetrahydrofolate, leading to folylpolyglutamate derivatives.</text>
</comment>
<evidence type="ECO:0000256" key="14">
    <source>
        <dbReference type="ARBA" id="ARBA00022909"/>
    </source>
</evidence>
<dbReference type="InterPro" id="IPR004101">
    <property type="entry name" value="Mur_ligase_C"/>
</dbReference>
<evidence type="ECO:0000256" key="13">
    <source>
        <dbReference type="ARBA" id="ARBA00022842"/>
    </source>
</evidence>
<evidence type="ECO:0000256" key="9">
    <source>
        <dbReference type="ARBA" id="ARBA00022598"/>
    </source>
</evidence>
<evidence type="ECO:0000256" key="12">
    <source>
        <dbReference type="ARBA" id="ARBA00022840"/>
    </source>
</evidence>
<dbReference type="GO" id="GO:0046656">
    <property type="term" value="P:folic acid biosynthetic process"/>
    <property type="evidence" value="ECO:0007669"/>
    <property type="project" value="UniProtKB-KW"/>
</dbReference>
<evidence type="ECO:0000256" key="16">
    <source>
        <dbReference type="ARBA" id="ARBA00030592"/>
    </source>
</evidence>
<evidence type="ECO:0000256" key="1">
    <source>
        <dbReference type="ARBA" id="ARBA00001946"/>
    </source>
</evidence>
<feature type="domain" description="Mur ligase central" evidence="24">
    <location>
        <begin position="41"/>
        <end position="253"/>
    </location>
</feature>
<evidence type="ECO:0000256" key="5">
    <source>
        <dbReference type="ARBA" id="ARBA00008276"/>
    </source>
</evidence>
<name>C4FHQ3_9AQUI</name>
<evidence type="ECO:0000256" key="21">
    <source>
        <dbReference type="ARBA" id="ARBA00049161"/>
    </source>
</evidence>
<reference evidence="25 26" key="1">
    <citation type="submission" date="2009-04" db="EMBL/GenBank/DDBJ databases">
        <authorList>
            <person name="Reysenbach A.-L."/>
            <person name="Heidelberg J.F."/>
            <person name="Nelson W.C."/>
        </authorList>
    </citation>
    <scope>NUCLEOTIDE SEQUENCE [LARGE SCALE GENOMIC DNA]</scope>
    <source>
        <strain evidence="25 26">SS-5</strain>
    </source>
</reference>
<dbReference type="SUPFAM" id="SSF53244">
    <property type="entry name" value="MurD-like peptide ligases, peptide-binding domain"/>
    <property type="match status" value="1"/>
</dbReference>
<dbReference type="GO" id="GO:0005737">
    <property type="term" value="C:cytoplasm"/>
    <property type="evidence" value="ECO:0007669"/>
    <property type="project" value="TreeGrafter"/>
</dbReference>
<comment type="pathway">
    <text evidence="4">Cofactor biosynthesis; tetrahydrofolylpolyglutamate biosynthesis.</text>
</comment>
<evidence type="ECO:0000259" key="23">
    <source>
        <dbReference type="Pfam" id="PF02875"/>
    </source>
</evidence>
<comment type="cofactor">
    <cofactor evidence="1">
        <name>Mg(2+)</name>
        <dbReference type="ChEBI" id="CHEBI:18420"/>
    </cofactor>
</comment>
<comment type="catalytic activity">
    <reaction evidence="20">
        <text>(6R)-5,10-methylenetetrahydrofolyl-(gamma-L-Glu)(n) + L-glutamate + ATP = (6R)-5,10-methylenetetrahydrofolyl-(gamma-L-Glu)(n+1) + ADP + phosphate + H(+)</text>
        <dbReference type="Rhea" id="RHEA:51912"/>
        <dbReference type="Rhea" id="RHEA-COMP:13257"/>
        <dbReference type="Rhea" id="RHEA-COMP:13258"/>
        <dbReference type="ChEBI" id="CHEBI:15378"/>
        <dbReference type="ChEBI" id="CHEBI:29985"/>
        <dbReference type="ChEBI" id="CHEBI:30616"/>
        <dbReference type="ChEBI" id="CHEBI:43474"/>
        <dbReference type="ChEBI" id="CHEBI:136572"/>
        <dbReference type="ChEBI" id="CHEBI:456216"/>
        <dbReference type="EC" id="6.3.2.17"/>
    </reaction>
</comment>
<evidence type="ECO:0000256" key="8">
    <source>
        <dbReference type="ARBA" id="ARBA00019357"/>
    </source>
</evidence>
<comment type="pathway">
    <text evidence="3">Cofactor biosynthesis; tetrahydrofolate biosynthesis; 7,8-dihydrofolate from 2-amino-4-hydroxy-6-hydroxymethyl-7,8-dihydropteridine diphosphate and 4-aminobenzoate: step 2/2.</text>
</comment>
<evidence type="ECO:0000256" key="10">
    <source>
        <dbReference type="ARBA" id="ARBA00022723"/>
    </source>
</evidence>
<dbReference type="Gene3D" id="3.40.1190.10">
    <property type="entry name" value="Mur-like, catalytic domain"/>
    <property type="match status" value="1"/>
</dbReference>
<dbReference type="GO" id="GO:0046872">
    <property type="term" value="F:metal ion binding"/>
    <property type="evidence" value="ECO:0007669"/>
    <property type="project" value="UniProtKB-KW"/>
</dbReference>
<keyword evidence="26" id="KW-1185">Reference proteome</keyword>
<comment type="catalytic activity">
    <reaction evidence="19">
        <text>10-formyltetrahydrofolyl-(gamma-L-Glu)(n) + L-glutamate + ATP = 10-formyltetrahydrofolyl-(gamma-L-Glu)(n+1) + ADP + phosphate + H(+)</text>
        <dbReference type="Rhea" id="RHEA:51904"/>
        <dbReference type="Rhea" id="RHEA-COMP:13088"/>
        <dbReference type="Rhea" id="RHEA-COMP:14300"/>
        <dbReference type="ChEBI" id="CHEBI:15378"/>
        <dbReference type="ChEBI" id="CHEBI:29985"/>
        <dbReference type="ChEBI" id="CHEBI:30616"/>
        <dbReference type="ChEBI" id="CHEBI:43474"/>
        <dbReference type="ChEBI" id="CHEBI:134413"/>
        <dbReference type="ChEBI" id="CHEBI:456216"/>
        <dbReference type="EC" id="6.3.2.17"/>
    </reaction>
</comment>
<proteinExistence type="inferred from homology"/>
<evidence type="ECO:0000256" key="6">
    <source>
        <dbReference type="ARBA" id="ARBA00013023"/>
    </source>
</evidence>
<dbReference type="AlphaFoldDB" id="C4FHQ3"/>
<evidence type="ECO:0000256" key="2">
    <source>
        <dbReference type="ARBA" id="ARBA00002714"/>
    </source>
</evidence>
<dbReference type="SUPFAM" id="SSF53623">
    <property type="entry name" value="MurD-like peptide ligases, catalytic domain"/>
    <property type="match status" value="1"/>
</dbReference>
<dbReference type="PIRSF" id="PIRSF001563">
    <property type="entry name" value="Folylpolyglu_synth"/>
    <property type="match status" value="1"/>
</dbReference>
<protein>
    <recommendedName>
        <fullName evidence="8">Dihydrofolate synthase/folylpolyglutamate synthase</fullName>
        <ecNumber evidence="6">6.3.2.12</ecNumber>
        <ecNumber evidence="7">6.3.2.17</ecNumber>
    </recommendedName>
    <alternativeName>
        <fullName evidence="17">Folylpoly-gamma-glutamate synthetase-dihydrofolate synthetase</fullName>
    </alternativeName>
    <alternativeName>
        <fullName evidence="15">Folylpolyglutamate synthetase</fullName>
    </alternativeName>
    <alternativeName>
        <fullName evidence="16">Tetrahydrofolylpolyglutamate synthase</fullName>
    </alternativeName>
</protein>
<dbReference type="GO" id="GO:0005524">
    <property type="term" value="F:ATP binding"/>
    <property type="evidence" value="ECO:0007669"/>
    <property type="project" value="UniProtKB-KW"/>
</dbReference>
<evidence type="ECO:0000256" key="3">
    <source>
        <dbReference type="ARBA" id="ARBA00004799"/>
    </source>
</evidence>
<keyword evidence="14" id="KW-0289">Folate biosynthesis</keyword>
<sequence>MRNLYDLFQKKVFNIEPGLERIKSALKEFSNPEKNFKSILVAGTNGKGSTSAYLESLFRHYGYKTGLFTSPHLIRENERWQIDRKEIDDKKLQNYINELKPIIEKYNLTYFEACTLLAFKYFSDEKVDIAVVEVGLGGRWDSTNVLEPEISVITNVSFDHMHILGNTLLDIAYEKTGITRQDKPAVIGRNQPEIIHWLKERKIKEYYVKDIDYFVKEIDFNKYDYKFKKHIFENLEISMLGKRQLENSSLALTTFLLFLDKNNQPVVENIIRKALYNTKWKGRMEIISKNPFIIIDGAHNEEGLIKTFQEIKEIFPNKKIFTIFSFMKDKDTEKMINIIKQNSDFYIAITMPFSRAMTAEDFKNVGIKNVKENHLEAVKELKNSVDKDTIILITGSLYLIGEILKDGWNTFSK</sequence>
<dbReference type="EMBL" id="ABZS01000004">
    <property type="protein sequence ID" value="EEP61407.1"/>
    <property type="molecule type" value="Genomic_DNA"/>
</dbReference>
<comment type="caution">
    <text evidence="25">The sequence shown here is derived from an EMBL/GenBank/DDBJ whole genome shotgun (WGS) entry which is preliminary data.</text>
</comment>
<evidence type="ECO:0000256" key="18">
    <source>
        <dbReference type="ARBA" id="ARBA00047493"/>
    </source>
</evidence>
<dbReference type="PROSITE" id="PS01012">
    <property type="entry name" value="FOLYLPOLYGLU_SYNT_2"/>
    <property type="match status" value="1"/>
</dbReference>
<dbReference type="InterPro" id="IPR018109">
    <property type="entry name" value="Folylpolyglutamate_synth_CS"/>
</dbReference>
<organism evidence="25 26">
    <name type="scientific">Sulfurihydrogenibium yellowstonense SS-5</name>
    <dbReference type="NCBI Taxonomy" id="432331"/>
    <lineage>
        <taxon>Bacteria</taxon>
        <taxon>Pseudomonadati</taxon>
        <taxon>Aquificota</taxon>
        <taxon>Aquificia</taxon>
        <taxon>Aquificales</taxon>
        <taxon>Hydrogenothermaceae</taxon>
        <taxon>Sulfurihydrogenibium</taxon>
    </lineage>
</organism>
<keyword evidence="13" id="KW-0460">Magnesium</keyword>
<dbReference type="InterPro" id="IPR013221">
    <property type="entry name" value="Mur_ligase_cen"/>
</dbReference>
<dbReference type="InterPro" id="IPR036565">
    <property type="entry name" value="Mur-like_cat_sf"/>
</dbReference>
<gene>
    <name evidence="25" type="ORF">SULYE_0081</name>
</gene>
<evidence type="ECO:0000259" key="24">
    <source>
        <dbReference type="Pfam" id="PF08245"/>
    </source>
</evidence>
<evidence type="ECO:0000313" key="25">
    <source>
        <dbReference type="EMBL" id="EEP61407.1"/>
    </source>
</evidence>
<evidence type="ECO:0000256" key="15">
    <source>
        <dbReference type="ARBA" id="ARBA00030048"/>
    </source>
</evidence>
<dbReference type="GO" id="GO:0008841">
    <property type="term" value="F:dihydrofolate synthase activity"/>
    <property type="evidence" value="ECO:0007669"/>
    <property type="project" value="UniProtKB-EC"/>
</dbReference>
<dbReference type="InterPro" id="IPR001645">
    <property type="entry name" value="Folylpolyglutamate_synth"/>
</dbReference>
<evidence type="ECO:0000256" key="17">
    <source>
        <dbReference type="ARBA" id="ARBA00032510"/>
    </source>
</evidence>
<dbReference type="Proteomes" id="UP000005540">
    <property type="component" value="Unassembled WGS sequence"/>
</dbReference>
<comment type="catalytic activity">
    <reaction evidence="18">
        <text>(6S)-5,6,7,8-tetrahydrofolyl-(gamma-L-Glu)(n) + L-glutamate + ATP = (6S)-5,6,7,8-tetrahydrofolyl-(gamma-L-Glu)(n+1) + ADP + phosphate + H(+)</text>
        <dbReference type="Rhea" id="RHEA:10580"/>
        <dbReference type="Rhea" id="RHEA-COMP:14738"/>
        <dbReference type="Rhea" id="RHEA-COMP:14740"/>
        <dbReference type="ChEBI" id="CHEBI:15378"/>
        <dbReference type="ChEBI" id="CHEBI:29985"/>
        <dbReference type="ChEBI" id="CHEBI:30616"/>
        <dbReference type="ChEBI" id="CHEBI:43474"/>
        <dbReference type="ChEBI" id="CHEBI:141005"/>
        <dbReference type="ChEBI" id="CHEBI:456216"/>
        <dbReference type="EC" id="6.3.2.17"/>
    </reaction>
</comment>
<dbReference type="InterPro" id="IPR036615">
    <property type="entry name" value="Mur_ligase_C_dom_sf"/>
</dbReference>
<evidence type="ECO:0000256" key="4">
    <source>
        <dbReference type="ARBA" id="ARBA00005150"/>
    </source>
</evidence>
<dbReference type="Pfam" id="PF02875">
    <property type="entry name" value="Mur_ligase_C"/>
    <property type="match status" value="1"/>
</dbReference>
<keyword evidence="9 22" id="KW-0436">Ligase</keyword>
<accession>C4FHQ3</accession>
<keyword evidence="10" id="KW-0479">Metal-binding</keyword>
<comment type="similarity">
    <text evidence="5 22">Belongs to the folylpolyglutamate synthase family.</text>
</comment>
<evidence type="ECO:0000256" key="7">
    <source>
        <dbReference type="ARBA" id="ARBA00013025"/>
    </source>
</evidence>
<dbReference type="GO" id="GO:0004326">
    <property type="term" value="F:tetrahydrofolylpolyglutamate synthase activity"/>
    <property type="evidence" value="ECO:0007669"/>
    <property type="project" value="UniProtKB-EC"/>
</dbReference>
<dbReference type="NCBIfam" id="TIGR01499">
    <property type="entry name" value="folC"/>
    <property type="match status" value="1"/>
</dbReference>
<comment type="catalytic activity">
    <reaction evidence="21">
        <text>7,8-dihydropteroate + L-glutamate + ATP = 7,8-dihydrofolate + ADP + phosphate + H(+)</text>
        <dbReference type="Rhea" id="RHEA:23584"/>
        <dbReference type="ChEBI" id="CHEBI:15378"/>
        <dbReference type="ChEBI" id="CHEBI:17839"/>
        <dbReference type="ChEBI" id="CHEBI:29985"/>
        <dbReference type="ChEBI" id="CHEBI:30616"/>
        <dbReference type="ChEBI" id="CHEBI:43474"/>
        <dbReference type="ChEBI" id="CHEBI:57451"/>
        <dbReference type="ChEBI" id="CHEBI:456216"/>
        <dbReference type="EC" id="6.3.2.12"/>
    </reaction>
</comment>
<dbReference type="PANTHER" id="PTHR11136:SF0">
    <property type="entry name" value="DIHYDROFOLATE SYNTHETASE-RELATED"/>
    <property type="match status" value="1"/>
</dbReference>
<dbReference type="Gene3D" id="3.90.190.20">
    <property type="entry name" value="Mur ligase, C-terminal domain"/>
    <property type="match status" value="1"/>
</dbReference>
<evidence type="ECO:0000256" key="19">
    <source>
        <dbReference type="ARBA" id="ARBA00047808"/>
    </source>
</evidence>